<evidence type="ECO:0008006" key="3">
    <source>
        <dbReference type="Google" id="ProtNLM"/>
    </source>
</evidence>
<dbReference type="InterPro" id="IPR048813">
    <property type="entry name" value="GP7-like"/>
</dbReference>
<keyword evidence="2" id="KW-1185">Reference proteome</keyword>
<dbReference type="Proteomes" id="UP000029228">
    <property type="component" value="Unassembled WGS sequence"/>
</dbReference>
<proteinExistence type="predicted"/>
<sequence>MNEGASEFDEVTTRLRILIGDVDVDKFIDGTESDTNNQKAIQIQSKLKGMRNQYKDAIINGQQANKQFDGLQILTPNDQIITGEEALLDMSMLDELTAAVKTGADVIMMRPEHYRKYKQLMRTFGGNTGAMMQIENFGRPVLAHDGVPIIKNEYIKTSDATGSGKKADIFALHLDEANGFHGLFANQHAAGFDIEDIGTVQNKDATRTRIKMYTGAALKSTLSLAKISDVKI</sequence>
<dbReference type="STRING" id="990268.JCM19235_1252"/>
<dbReference type="AlphaFoldDB" id="A0A090S5Z0"/>
<accession>A0A090S5Z0</accession>
<reference evidence="1 2" key="1">
    <citation type="submission" date="2014-09" db="EMBL/GenBank/DDBJ databases">
        <title>Vibrio maritimus JCM 19235. (C45) whole genome shotgun sequence.</title>
        <authorList>
            <person name="Sawabe T."/>
            <person name="Meirelles P."/>
            <person name="Nakanishi M."/>
            <person name="Sayaka M."/>
            <person name="Hattori M."/>
            <person name="Ohkuma M."/>
        </authorList>
    </citation>
    <scope>NUCLEOTIDE SEQUENCE [LARGE SCALE GENOMIC DNA]</scope>
    <source>
        <strain evidence="2">JCM19235</strain>
    </source>
</reference>
<organism evidence="1 2">
    <name type="scientific">Vibrio maritimus</name>
    <dbReference type="NCBI Taxonomy" id="990268"/>
    <lineage>
        <taxon>Bacteria</taxon>
        <taxon>Pseudomonadati</taxon>
        <taxon>Pseudomonadota</taxon>
        <taxon>Gammaproteobacteria</taxon>
        <taxon>Vibrionales</taxon>
        <taxon>Vibrionaceae</taxon>
        <taxon>Vibrio</taxon>
    </lineage>
</organism>
<name>A0A090S5Z0_9VIBR</name>
<evidence type="ECO:0000313" key="1">
    <source>
        <dbReference type="EMBL" id="GAL22951.1"/>
    </source>
</evidence>
<evidence type="ECO:0000313" key="2">
    <source>
        <dbReference type="Proteomes" id="UP000029228"/>
    </source>
</evidence>
<reference evidence="1 2" key="2">
    <citation type="submission" date="2014-09" db="EMBL/GenBank/DDBJ databases">
        <authorList>
            <consortium name="NBRP consortium"/>
            <person name="Sawabe T."/>
            <person name="Meirelles P."/>
            <person name="Nakanishi M."/>
            <person name="Sayaka M."/>
            <person name="Hattori M."/>
            <person name="Ohkuma M."/>
        </authorList>
    </citation>
    <scope>NUCLEOTIDE SEQUENCE [LARGE SCALE GENOMIC DNA]</scope>
    <source>
        <strain evidence="2">JCM19235</strain>
    </source>
</reference>
<protein>
    <recommendedName>
        <fullName evidence="3">Phage major capsid protein</fullName>
    </recommendedName>
</protein>
<gene>
    <name evidence="1" type="ORF">JCM19235_1252</name>
</gene>
<dbReference type="NCBIfam" id="NF045672">
    <property type="entry name" value="MCP_gp7_epsi_15"/>
    <property type="match status" value="1"/>
</dbReference>
<dbReference type="EMBL" id="BBMR01000017">
    <property type="protein sequence ID" value="GAL22951.1"/>
    <property type="molecule type" value="Genomic_DNA"/>
</dbReference>
<comment type="caution">
    <text evidence="1">The sequence shown here is derived from an EMBL/GenBank/DDBJ whole genome shotgun (WGS) entry which is preliminary data.</text>
</comment>